<dbReference type="InterPro" id="IPR003599">
    <property type="entry name" value="Ig_sub"/>
</dbReference>
<keyword evidence="5" id="KW-0472">Membrane</keyword>
<comment type="subunit">
    <text evidence="4">Predominantly monomer of isoform CD22-beta. Also found as heterodimer of isoform CD22-beta and a shorter isoform. Interacts with PTPN6/SHP-1, LYN, SYK, PIK3R1/PIK3R2 and PLCG1 upon phosphorylation. Interacts with GRB2, INPP5D and SHC1 upon phosphorylation. May form a complex with INPP5D/SHIP, GRB2 and SHC1.</text>
</comment>
<dbReference type="EMBL" id="JAHRIP010040158">
    <property type="protein sequence ID" value="MEQ2296522.1"/>
    <property type="molecule type" value="Genomic_DNA"/>
</dbReference>
<sequence length="707" mass="79033">MKGVAMSFSGAICRVIVLTAAVVCGHDEWKVTCSPSQICALEGSIVQIKCSYTYPSKINNKPTVVEKEFWFTKEINGNYRDLKEDEDYSNRVNYQCTNNACTMNISNLRKSDSNVYKFRFTTNHESGKYTGLPGVHLSITDLQVQVNITGSTDHNQKRIELTCNNKCQLSHPVSYIWFNNKQNLNVNNQNYLLQTFNPTGKYYCAIKGYESFPSPAVYAPNIPLLSAIPSDEIVEGTAVTLNCSSDANPTAKYTWYRQNGAHVQKPISETQRVFSSIQAFDSGWYHCEADNDLGRITSRSIYINVLYRPKTCTVSVIPSGKVEEGLPVTLTCTSDANPAAEYTWYKENKILPNGSKQLYYLSAVSSKDRGNYFCKSENQYGHRNSSPRFLDVLYAPKLPSVSITSSGEIVEGSSVTLTCSSDANPAAEYKWYRENGQKRLASKNYLIFNYIEKSDSGQYYCTAMNNRGEKTSTGINIDVKFAPRLPAVSLNPSGEIAEGSSVTLTCSSDANPAAEYTWYKEGEESPKASEQTFTISDILYEHSGNYYCQVQNKIGRSNSTVSVIVVAGSLKLAAIGTTVFIFLIIIFLFVFFLLRKRRQSIPSPKHGESPNNIEQCQDNLSEPQEDVQYASVRFLKKQRDPVYANFKPAKTGKPNEEEEEEGEQGVEYATVKFASTTFQRTEGPEAGEDLAALYSVINKFQRPKLDN</sequence>
<feature type="domain" description="Ig-like" evidence="7">
    <location>
        <begin position="220"/>
        <end position="302"/>
    </location>
</feature>
<evidence type="ECO:0000259" key="7">
    <source>
        <dbReference type="PROSITE" id="PS50835"/>
    </source>
</evidence>
<dbReference type="InterPro" id="IPR007110">
    <property type="entry name" value="Ig-like_dom"/>
</dbReference>
<accession>A0ABV0YSF5</accession>
<evidence type="ECO:0000256" key="2">
    <source>
        <dbReference type="ARBA" id="ARBA00041781"/>
    </source>
</evidence>
<proteinExistence type="predicted"/>
<dbReference type="SUPFAM" id="SSF48726">
    <property type="entry name" value="Immunoglobulin"/>
    <property type="match status" value="5"/>
</dbReference>
<dbReference type="Pfam" id="PF13895">
    <property type="entry name" value="Ig_2"/>
    <property type="match status" value="4"/>
</dbReference>
<organism evidence="8 9">
    <name type="scientific">Ameca splendens</name>
    <dbReference type="NCBI Taxonomy" id="208324"/>
    <lineage>
        <taxon>Eukaryota</taxon>
        <taxon>Metazoa</taxon>
        <taxon>Chordata</taxon>
        <taxon>Craniata</taxon>
        <taxon>Vertebrata</taxon>
        <taxon>Euteleostomi</taxon>
        <taxon>Actinopterygii</taxon>
        <taxon>Neopterygii</taxon>
        <taxon>Teleostei</taxon>
        <taxon>Neoteleostei</taxon>
        <taxon>Acanthomorphata</taxon>
        <taxon>Ovalentaria</taxon>
        <taxon>Atherinomorphae</taxon>
        <taxon>Cyprinodontiformes</taxon>
        <taxon>Goodeidae</taxon>
        <taxon>Ameca</taxon>
    </lineage>
</organism>
<reference evidence="8 9" key="1">
    <citation type="submission" date="2021-06" db="EMBL/GenBank/DDBJ databases">
        <authorList>
            <person name="Palmer J.M."/>
        </authorList>
    </citation>
    <scope>NUCLEOTIDE SEQUENCE [LARGE SCALE GENOMIC DNA]</scope>
    <source>
        <strain evidence="8 9">AS_MEX2019</strain>
        <tissue evidence="8">Muscle</tissue>
    </source>
</reference>
<dbReference type="Proteomes" id="UP001469553">
    <property type="component" value="Unassembled WGS sequence"/>
</dbReference>
<feature type="transmembrane region" description="Helical" evidence="5">
    <location>
        <begin position="572"/>
        <end position="594"/>
    </location>
</feature>
<comment type="caution">
    <text evidence="8">The sequence shown here is derived from an EMBL/GenBank/DDBJ whole genome shotgun (WGS) entry which is preliminary data.</text>
</comment>
<gene>
    <name evidence="8" type="ORF">AMECASPLE_025622</name>
</gene>
<dbReference type="InterPro" id="IPR036179">
    <property type="entry name" value="Ig-like_dom_sf"/>
</dbReference>
<keyword evidence="5" id="KW-1133">Transmembrane helix</keyword>
<dbReference type="PANTHER" id="PTHR46013">
    <property type="entry name" value="VASCULAR CELL ADHESION MOLECULE 1"/>
    <property type="match status" value="1"/>
</dbReference>
<protein>
    <recommendedName>
        <fullName evidence="1">B-cell receptor CD22</fullName>
    </recommendedName>
    <alternativeName>
        <fullName evidence="2">Sialic acid-binding Ig-like lectin 2</fullName>
    </alternativeName>
</protein>
<keyword evidence="9" id="KW-1185">Reference proteome</keyword>
<dbReference type="SMART" id="SM00408">
    <property type="entry name" value="IGc2"/>
    <property type="match status" value="4"/>
</dbReference>
<dbReference type="CDD" id="cd00096">
    <property type="entry name" value="Ig"/>
    <property type="match status" value="2"/>
</dbReference>
<feature type="signal peptide" evidence="6">
    <location>
        <begin position="1"/>
        <end position="25"/>
    </location>
</feature>
<dbReference type="Pfam" id="PF24518">
    <property type="entry name" value="Ig_CD22"/>
    <property type="match status" value="1"/>
</dbReference>
<dbReference type="PROSITE" id="PS50835">
    <property type="entry name" value="IG_LIKE"/>
    <property type="match status" value="4"/>
</dbReference>
<dbReference type="SMART" id="SM00409">
    <property type="entry name" value="IG"/>
    <property type="match status" value="5"/>
</dbReference>
<evidence type="ECO:0000256" key="3">
    <source>
        <dbReference type="ARBA" id="ARBA00045430"/>
    </source>
</evidence>
<keyword evidence="5" id="KW-0812">Transmembrane</keyword>
<dbReference type="PANTHER" id="PTHR46013:SF4">
    <property type="entry name" value="B-CELL RECEPTOR CD22-RELATED"/>
    <property type="match status" value="1"/>
</dbReference>
<evidence type="ECO:0000256" key="1">
    <source>
        <dbReference type="ARBA" id="ARBA00040106"/>
    </source>
</evidence>
<name>A0ABV0YSF5_9TELE</name>
<feature type="domain" description="Ig-like" evidence="7">
    <location>
        <begin position="309"/>
        <end position="391"/>
    </location>
</feature>
<feature type="chain" id="PRO_5045295189" description="B-cell receptor CD22" evidence="6">
    <location>
        <begin position="26"/>
        <end position="707"/>
    </location>
</feature>
<dbReference type="InterPro" id="IPR056386">
    <property type="entry name" value="Ig_CD22"/>
</dbReference>
<feature type="domain" description="Ig-like" evidence="7">
    <location>
        <begin position="399"/>
        <end position="476"/>
    </location>
</feature>
<evidence type="ECO:0000313" key="9">
    <source>
        <dbReference type="Proteomes" id="UP001469553"/>
    </source>
</evidence>
<keyword evidence="6" id="KW-0732">Signal</keyword>
<evidence type="ECO:0000256" key="6">
    <source>
        <dbReference type="SAM" id="SignalP"/>
    </source>
</evidence>
<dbReference type="InterPro" id="IPR003598">
    <property type="entry name" value="Ig_sub2"/>
</dbReference>
<dbReference type="Gene3D" id="2.60.40.10">
    <property type="entry name" value="Immunoglobulins"/>
    <property type="match status" value="5"/>
</dbReference>
<evidence type="ECO:0000256" key="4">
    <source>
        <dbReference type="ARBA" id="ARBA00046458"/>
    </source>
</evidence>
<dbReference type="InterPro" id="IPR013783">
    <property type="entry name" value="Ig-like_fold"/>
</dbReference>
<feature type="domain" description="Ig-like" evidence="7">
    <location>
        <begin position="483"/>
        <end position="562"/>
    </location>
</feature>
<comment type="function">
    <text evidence="3">Most highly expressed siglec (sialic acid-binding immunoglobulin-like lectin) on B-cells that plays a role in various aspects of B-cell biology including differentiation, antigen presentation, and trafficking to bone marrow. Binds to alpha 2,6-linked sialic acid residues of surface molecules such as CD22 itself, CD45 and IgM in a cis configuration. Can also bind to ligands on other cells as an adhesion molecule in a trans configuration. Acts as an inhibitory coreceptor on the surface of B-cells and inhibits B-cell receptor induced signaling, characterized by inhibition of the calcium mobilization and cellular activation. Mechanistically, the immunoreceptor tyrosine-based inhibitory motif domain is phosphorylated by the Src kinase LYN, which in turn leads to the recruitment of the protein tyrosine phosphatase 1/PTPN6, leading to the negative regulation of BCR signaling. If this negative signaling from is of sufficient strength, apoptosis of the B-cell can be induced.</text>
</comment>
<evidence type="ECO:0000256" key="5">
    <source>
        <dbReference type="SAM" id="Phobius"/>
    </source>
</evidence>
<evidence type="ECO:0000313" key="8">
    <source>
        <dbReference type="EMBL" id="MEQ2296522.1"/>
    </source>
</evidence>